<comment type="caution">
    <text evidence="4">The sequence shown here is derived from an EMBL/GenBank/DDBJ whole genome shotgun (WGS) entry which is preliminary data.</text>
</comment>
<name>A0AAV9K4E2_9SOLN</name>
<evidence type="ECO:0000256" key="1">
    <source>
        <dbReference type="ARBA" id="ARBA00022729"/>
    </source>
</evidence>
<keyword evidence="1" id="KW-0732">Signal</keyword>
<dbReference type="InterPro" id="IPR051343">
    <property type="entry name" value="G-type_lectin_kinases/EP1-like"/>
</dbReference>
<dbReference type="Gene3D" id="2.90.10.10">
    <property type="entry name" value="Bulb-type lectin domain"/>
    <property type="match status" value="1"/>
</dbReference>
<evidence type="ECO:0000313" key="5">
    <source>
        <dbReference type="Proteomes" id="UP001311915"/>
    </source>
</evidence>
<dbReference type="InterPro" id="IPR001480">
    <property type="entry name" value="Bulb-type_lectin_dom"/>
</dbReference>
<accession>A0AAV9K4E2</accession>
<organism evidence="4 5">
    <name type="scientific">Solanum pinnatisectum</name>
    <name type="common">tansyleaf nightshade</name>
    <dbReference type="NCBI Taxonomy" id="50273"/>
    <lineage>
        <taxon>Eukaryota</taxon>
        <taxon>Viridiplantae</taxon>
        <taxon>Streptophyta</taxon>
        <taxon>Embryophyta</taxon>
        <taxon>Tracheophyta</taxon>
        <taxon>Spermatophyta</taxon>
        <taxon>Magnoliopsida</taxon>
        <taxon>eudicotyledons</taxon>
        <taxon>Gunneridae</taxon>
        <taxon>Pentapetalae</taxon>
        <taxon>asterids</taxon>
        <taxon>lamiids</taxon>
        <taxon>Solanales</taxon>
        <taxon>Solanaceae</taxon>
        <taxon>Solanoideae</taxon>
        <taxon>Solaneae</taxon>
        <taxon>Solanum</taxon>
    </lineage>
</organism>
<dbReference type="PANTHER" id="PTHR47976:SF7">
    <property type="entry name" value="RECEPTOR-LIKE SERINE_THREONINE-PROTEIN KINASE"/>
    <property type="match status" value="1"/>
</dbReference>
<keyword evidence="5" id="KW-1185">Reference proteome</keyword>
<dbReference type="PANTHER" id="PTHR47976">
    <property type="entry name" value="G-TYPE LECTIN S-RECEPTOR-LIKE SERINE/THREONINE-PROTEIN KINASE SD2-5"/>
    <property type="match status" value="1"/>
</dbReference>
<protein>
    <recommendedName>
        <fullName evidence="3">Bulb-type lectin domain-containing protein</fullName>
    </recommendedName>
</protein>
<dbReference type="Pfam" id="PF01453">
    <property type="entry name" value="B_lectin"/>
    <property type="match status" value="1"/>
</dbReference>
<feature type="domain" description="Bulb-type lectin" evidence="3">
    <location>
        <begin position="1"/>
        <end position="37"/>
    </location>
</feature>
<keyword evidence="2" id="KW-0325">Glycoprotein</keyword>
<sequence length="92" mass="10339">MLDTGNFVLYNSDHSIIWQSFDNPTNTLLPGQHISARQDLFSSASEADDSFGIFRLEMQHDGNLVQYPVDPEDSAPYLTTQQAPIEQGIMLH</sequence>
<proteinExistence type="predicted"/>
<gene>
    <name evidence="4" type="ORF">R3W88_029098</name>
</gene>
<evidence type="ECO:0000256" key="2">
    <source>
        <dbReference type="ARBA" id="ARBA00023180"/>
    </source>
</evidence>
<evidence type="ECO:0000259" key="3">
    <source>
        <dbReference type="Pfam" id="PF01453"/>
    </source>
</evidence>
<dbReference type="InterPro" id="IPR036426">
    <property type="entry name" value="Bulb-type_lectin_dom_sf"/>
</dbReference>
<evidence type="ECO:0000313" key="4">
    <source>
        <dbReference type="EMBL" id="KAK4708173.1"/>
    </source>
</evidence>
<reference evidence="4 5" key="1">
    <citation type="submission" date="2023-10" db="EMBL/GenBank/DDBJ databases">
        <title>Genome-Wide Identification Analysis in wild type Solanum Pinnatisectum Reveals Some Genes Defensing Phytophthora Infestans.</title>
        <authorList>
            <person name="Sun C."/>
        </authorList>
    </citation>
    <scope>NUCLEOTIDE SEQUENCE [LARGE SCALE GENOMIC DNA]</scope>
    <source>
        <strain evidence="4">LQN</strain>
        <tissue evidence="4">Leaf</tissue>
    </source>
</reference>
<dbReference type="AlphaFoldDB" id="A0AAV9K4E2"/>
<dbReference type="SUPFAM" id="SSF51110">
    <property type="entry name" value="alpha-D-mannose-specific plant lectins"/>
    <property type="match status" value="1"/>
</dbReference>
<dbReference type="Proteomes" id="UP001311915">
    <property type="component" value="Unassembled WGS sequence"/>
</dbReference>
<dbReference type="EMBL" id="JAWPEI010000012">
    <property type="protein sequence ID" value="KAK4708173.1"/>
    <property type="molecule type" value="Genomic_DNA"/>
</dbReference>